<dbReference type="RefSeq" id="WP_071538687.1">
    <property type="nucleotide sequence ID" value="NZ_CP015016.1"/>
</dbReference>
<dbReference type="Pfam" id="PF04519">
    <property type="entry name" value="Bactofilin"/>
    <property type="match status" value="1"/>
</dbReference>
<dbReference type="EMBL" id="CP015017">
    <property type="protein sequence ID" value="APC00460.1"/>
    <property type="molecule type" value="Genomic_DNA"/>
</dbReference>
<evidence type="ECO:0000313" key="4">
    <source>
        <dbReference type="Proteomes" id="UP000182060"/>
    </source>
</evidence>
<comment type="similarity">
    <text evidence="1">Belongs to the bactofilin family.</text>
</comment>
<reference evidence="3" key="1">
    <citation type="journal article" date="2017" name="Appl. Environ. Microbiol.">
        <title>Microdiversification of a pelagic Polynucleobacter species is mainly driven by acquisition of genomic islands from a partially interspecific gene pool.</title>
        <authorList>
            <person name="Hoetzinger M."/>
            <person name="Hahn M.W."/>
            <person name="Jezberova J."/>
            <person name="Schmidt J."/>
            <person name="Koll U."/>
        </authorList>
    </citation>
    <scope>NUCLEOTIDE SEQUENCE</scope>
    <source>
        <strain evidence="3">MWH-RechtKol4</strain>
    </source>
</reference>
<dbReference type="Proteomes" id="UP000182060">
    <property type="component" value="Chromosome"/>
</dbReference>
<sequence>MFGKKNSKEEIGLAESLDHSDETIQVSFSENPSEDQAEILPEDLEASPQFEAKTDITERLEVLTAPVITKPSILSQGFEFEGTVKSSGALIISGRIVGDVSAGVITIEEEGIVDGHIKADALTVKGNVLGEIYCRELTVGPNAHVAADSHFDTIEVQRGGKISGMLNKS</sequence>
<evidence type="ECO:0000256" key="2">
    <source>
        <dbReference type="SAM" id="MobiDB-lite"/>
    </source>
</evidence>
<evidence type="ECO:0008006" key="5">
    <source>
        <dbReference type="Google" id="ProtNLM"/>
    </source>
</evidence>
<name>A0AAC9NFI8_9BURK</name>
<evidence type="ECO:0000256" key="1">
    <source>
        <dbReference type="ARBA" id="ARBA00044755"/>
    </source>
</evidence>
<accession>A0AAC9NFI8</accession>
<proteinExistence type="inferred from homology"/>
<protein>
    <recommendedName>
        <fullName evidence="5">Polymer-forming cytoskeletal protein</fullName>
    </recommendedName>
</protein>
<dbReference type="InterPro" id="IPR007607">
    <property type="entry name" value="BacA/B"/>
</dbReference>
<feature type="compositionally biased region" description="Basic and acidic residues" evidence="2">
    <location>
        <begin position="1"/>
        <end position="22"/>
    </location>
</feature>
<organism evidence="3 4">
    <name type="scientific">Polynucleobacter asymbioticus</name>
    <dbReference type="NCBI Taxonomy" id="576611"/>
    <lineage>
        <taxon>Bacteria</taxon>
        <taxon>Pseudomonadati</taxon>
        <taxon>Pseudomonadota</taxon>
        <taxon>Betaproteobacteria</taxon>
        <taxon>Burkholderiales</taxon>
        <taxon>Burkholderiaceae</taxon>
        <taxon>Polynucleobacter</taxon>
    </lineage>
</organism>
<evidence type="ECO:0000313" key="3">
    <source>
        <dbReference type="EMBL" id="APC00460.1"/>
    </source>
</evidence>
<feature type="region of interest" description="Disordered" evidence="2">
    <location>
        <begin position="1"/>
        <end position="37"/>
    </location>
</feature>
<dbReference type="PANTHER" id="PTHR35024">
    <property type="entry name" value="HYPOTHETICAL CYTOSOLIC PROTEIN"/>
    <property type="match status" value="1"/>
</dbReference>
<dbReference type="PANTHER" id="PTHR35024:SF4">
    <property type="entry name" value="POLYMER-FORMING CYTOSKELETAL PROTEIN"/>
    <property type="match status" value="1"/>
</dbReference>
<gene>
    <name evidence="3" type="ORF">AOC25_01900</name>
</gene>
<dbReference type="AlphaFoldDB" id="A0AAC9NFI8"/>